<dbReference type="InterPro" id="IPR011009">
    <property type="entry name" value="Kinase-like_dom_sf"/>
</dbReference>
<evidence type="ECO:0000313" key="1">
    <source>
        <dbReference type="EMBL" id="MPM53630.1"/>
    </source>
</evidence>
<name>A0A645AKI2_9ZZZZ</name>
<proteinExistence type="predicted"/>
<comment type="caution">
    <text evidence="1">The sequence shown here is derived from an EMBL/GenBank/DDBJ whole genome shotgun (WGS) entry which is preliminary data.</text>
</comment>
<dbReference type="Gene3D" id="1.10.510.10">
    <property type="entry name" value="Transferase(Phosphotransferase) domain 1"/>
    <property type="match status" value="1"/>
</dbReference>
<dbReference type="AlphaFoldDB" id="A0A645AKI2"/>
<reference evidence="1" key="1">
    <citation type="submission" date="2019-08" db="EMBL/GenBank/DDBJ databases">
        <authorList>
            <person name="Kucharzyk K."/>
            <person name="Murdoch R.W."/>
            <person name="Higgins S."/>
            <person name="Loffler F."/>
        </authorList>
    </citation>
    <scope>NUCLEOTIDE SEQUENCE</scope>
</reference>
<gene>
    <name evidence="1" type="ORF">SDC9_100399</name>
</gene>
<evidence type="ECO:0008006" key="2">
    <source>
        <dbReference type="Google" id="ProtNLM"/>
    </source>
</evidence>
<sequence length="255" mass="30206">MRTNFIINPRYKEIKSFLKSIPEIFDNRGEIIHQNRRNTIKVIEYNGLKFNIKKFGKPLFANRLSYTYVRDSKAKRAYEYSFRFNSSGIPTPEGVAYIEQFDGGLITYSYFISLQSELKHVMSELYAKPLNGNEKLFKQFAIFTAKMHDSGINHLDYSLGNILFDLDDNGDFKFEVVDINRVDFENVSQESGCKSFVKLWLEDDIFEYMSGFYAQQREMNFERTKKMVLFFRHKFVIETNLHKALKNNIKRFKRA</sequence>
<dbReference type="Pfam" id="PF06293">
    <property type="entry name" value="Kdo"/>
    <property type="match status" value="1"/>
</dbReference>
<organism evidence="1">
    <name type="scientific">bioreactor metagenome</name>
    <dbReference type="NCBI Taxonomy" id="1076179"/>
    <lineage>
        <taxon>unclassified sequences</taxon>
        <taxon>metagenomes</taxon>
        <taxon>ecological metagenomes</taxon>
    </lineage>
</organism>
<dbReference type="SUPFAM" id="SSF56112">
    <property type="entry name" value="Protein kinase-like (PK-like)"/>
    <property type="match status" value="1"/>
</dbReference>
<dbReference type="EMBL" id="VSSQ01014426">
    <property type="protein sequence ID" value="MPM53630.1"/>
    <property type="molecule type" value="Genomic_DNA"/>
</dbReference>
<protein>
    <recommendedName>
        <fullName evidence="2">3-deoxy-D-manno-octulosonic acid kinase</fullName>
    </recommendedName>
</protein>
<accession>A0A645AKI2</accession>